<feature type="region of interest" description="Disordered" evidence="1">
    <location>
        <begin position="29"/>
        <end position="53"/>
    </location>
</feature>
<dbReference type="Proteomes" id="UP000075359">
    <property type="component" value="Unassembled WGS sequence"/>
</dbReference>
<keyword evidence="2" id="KW-0732">Signal</keyword>
<protein>
    <submittedName>
        <fullName evidence="3">Uncharacterized protein</fullName>
    </submittedName>
</protein>
<dbReference type="RefSeq" id="WP_067329470.1">
    <property type="nucleotide sequence ID" value="NZ_LNKT01000006.1"/>
</dbReference>
<proteinExistence type="predicted"/>
<dbReference type="EMBL" id="LNKT01000006">
    <property type="protein sequence ID" value="KYJ87054.1"/>
    <property type="molecule type" value="Genomic_DNA"/>
</dbReference>
<evidence type="ECO:0000256" key="1">
    <source>
        <dbReference type="SAM" id="MobiDB-lite"/>
    </source>
</evidence>
<evidence type="ECO:0000313" key="4">
    <source>
        <dbReference type="Proteomes" id="UP000075359"/>
    </source>
</evidence>
<feature type="chain" id="PRO_5007578539" evidence="2">
    <location>
        <begin position="20"/>
        <end position="95"/>
    </location>
</feature>
<feature type="signal peptide" evidence="2">
    <location>
        <begin position="1"/>
        <end position="19"/>
    </location>
</feature>
<evidence type="ECO:0000256" key="2">
    <source>
        <dbReference type="SAM" id="SignalP"/>
    </source>
</evidence>
<evidence type="ECO:0000313" key="3">
    <source>
        <dbReference type="EMBL" id="KYJ87054.1"/>
    </source>
</evidence>
<keyword evidence="4" id="KW-1185">Reference proteome</keyword>
<accession>A0A151CHZ0</accession>
<comment type="caution">
    <text evidence="3">The sequence shown here is derived from an EMBL/GenBank/DDBJ whole genome shotgun (WGS) entry which is preliminary data.</text>
</comment>
<reference evidence="3 4" key="1">
    <citation type="submission" date="2015-11" db="EMBL/GenBank/DDBJ databases">
        <title>Draft genome of Sulfurovum riftiae 1812E, a member of the Epsilonproteobacteria isolated from the tube of the deep-sea hydrothermal vent tubewom Riftia pachyptila.</title>
        <authorList>
            <person name="Vetriani C."/>
            <person name="Giovannelli D."/>
        </authorList>
    </citation>
    <scope>NUCLEOTIDE SEQUENCE [LARGE SCALE GENOMIC DNA]</scope>
    <source>
        <strain evidence="3 4">1812E</strain>
    </source>
</reference>
<name>A0A151CHZ0_9BACT</name>
<dbReference type="AlphaFoldDB" id="A0A151CHZ0"/>
<feature type="compositionally biased region" description="Basic residues" evidence="1">
    <location>
        <begin position="35"/>
        <end position="48"/>
    </location>
</feature>
<sequence>MKKLLFVLAITATALLANPAGKVMKHEMKKEMKGHSKAYTKGNKKASHLKGDNANEKAYIKGNKEASHLKGNNKDIIDIDKAERKMKRKAIKAVL</sequence>
<gene>
    <name evidence="3" type="ORF">AS592_02395</name>
</gene>
<organism evidence="3 4">
    <name type="scientific">Sulfurovum riftiae</name>
    <dbReference type="NCBI Taxonomy" id="1630136"/>
    <lineage>
        <taxon>Bacteria</taxon>
        <taxon>Pseudomonadati</taxon>
        <taxon>Campylobacterota</taxon>
        <taxon>Epsilonproteobacteria</taxon>
        <taxon>Campylobacterales</taxon>
        <taxon>Sulfurovaceae</taxon>
        <taxon>Sulfurovum</taxon>
    </lineage>
</organism>